<keyword evidence="2" id="KW-1185">Reference proteome</keyword>
<name>A0A6H2DNZ4_9SPHN</name>
<dbReference type="GO" id="GO:0009307">
    <property type="term" value="P:DNA restriction-modification system"/>
    <property type="evidence" value="ECO:0007669"/>
    <property type="project" value="InterPro"/>
</dbReference>
<accession>A0A6H2DNZ4</accession>
<evidence type="ECO:0000313" key="1">
    <source>
        <dbReference type="EMBL" id="QJB69857.1"/>
    </source>
</evidence>
<dbReference type="EMBL" id="CP051217">
    <property type="protein sequence ID" value="QJB69857.1"/>
    <property type="molecule type" value="Genomic_DNA"/>
</dbReference>
<gene>
    <name evidence="1" type="ORF">HF685_11690</name>
</gene>
<sequence length="149" mass="16578">MAISSVLYSSRSEEWATPPDFFASLNAEFGFTLDPCATAENAKCEIFYTKSENGLEQDWGDHIVFCNPPYGRNIGDWAEKCYLASLAGATVVLLVHSRTDTRYFHNWIYGKAELRFVKGRLKFGDGKQSAPFPSLVAIFRPSLPIALAA</sequence>
<reference evidence="1 2" key="1">
    <citation type="submission" date="2020-04" db="EMBL/GenBank/DDBJ databases">
        <title>Genome sequence for Sphingorhabdus sp. strain M1.</title>
        <authorList>
            <person name="Park S.-J."/>
        </authorList>
    </citation>
    <scope>NUCLEOTIDE SEQUENCE [LARGE SCALE GENOMIC DNA]</scope>
    <source>
        <strain evidence="1 2">JK6</strain>
    </source>
</reference>
<dbReference type="GO" id="GO:0009007">
    <property type="term" value="F:site-specific DNA-methyltransferase (adenine-specific) activity"/>
    <property type="evidence" value="ECO:0007669"/>
    <property type="project" value="InterPro"/>
</dbReference>
<protein>
    <submittedName>
        <fullName evidence="1">Adenine methyltransferase</fullName>
    </submittedName>
</protein>
<dbReference type="Pfam" id="PF05869">
    <property type="entry name" value="Dam"/>
    <property type="match status" value="1"/>
</dbReference>
<dbReference type="InterPro" id="IPR008593">
    <property type="entry name" value="Dam_MeTrfase"/>
</dbReference>
<dbReference type="Proteomes" id="UP000501600">
    <property type="component" value="Chromosome"/>
</dbReference>
<organism evidence="1 2">
    <name type="scientific">Parasphingorhabdus halotolerans</name>
    <dbReference type="NCBI Taxonomy" id="2725558"/>
    <lineage>
        <taxon>Bacteria</taxon>
        <taxon>Pseudomonadati</taxon>
        <taxon>Pseudomonadota</taxon>
        <taxon>Alphaproteobacteria</taxon>
        <taxon>Sphingomonadales</taxon>
        <taxon>Sphingomonadaceae</taxon>
        <taxon>Parasphingorhabdus</taxon>
    </lineage>
</organism>
<dbReference type="KEGG" id="phao:HF685_11690"/>
<proteinExistence type="predicted"/>
<keyword evidence="1" id="KW-0489">Methyltransferase</keyword>
<dbReference type="RefSeq" id="WP_168820126.1">
    <property type="nucleotide sequence ID" value="NZ_CP051217.1"/>
</dbReference>
<keyword evidence="1" id="KW-0808">Transferase</keyword>
<dbReference type="GO" id="GO:0032259">
    <property type="term" value="P:methylation"/>
    <property type="evidence" value="ECO:0007669"/>
    <property type="project" value="UniProtKB-KW"/>
</dbReference>
<dbReference type="AlphaFoldDB" id="A0A6H2DNZ4"/>
<dbReference type="REBASE" id="401729">
    <property type="entry name" value="M.SspJK6ORF11690P"/>
</dbReference>
<dbReference type="GO" id="GO:0003677">
    <property type="term" value="F:DNA binding"/>
    <property type="evidence" value="ECO:0007669"/>
    <property type="project" value="InterPro"/>
</dbReference>
<evidence type="ECO:0000313" key="2">
    <source>
        <dbReference type="Proteomes" id="UP000501600"/>
    </source>
</evidence>